<evidence type="ECO:0000313" key="5">
    <source>
        <dbReference type="EMBL" id="ORX53192.1"/>
    </source>
</evidence>
<proteinExistence type="predicted"/>
<evidence type="ECO:0000259" key="4">
    <source>
        <dbReference type="PROSITE" id="PS51371"/>
    </source>
</evidence>
<dbReference type="AlphaFoldDB" id="A0A1X2GGM8"/>
<evidence type="ECO:0000256" key="2">
    <source>
        <dbReference type="ARBA" id="ARBA00023122"/>
    </source>
</evidence>
<dbReference type="SMART" id="SM00116">
    <property type="entry name" value="CBS"/>
    <property type="match status" value="2"/>
</dbReference>
<gene>
    <name evidence="5" type="ORF">DM01DRAFT_1288175</name>
</gene>
<evidence type="ECO:0000256" key="1">
    <source>
        <dbReference type="ARBA" id="ARBA00022737"/>
    </source>
</evidence>
<keyword evidence="1" id="KW-0677">Repeat</keyword>
<keyword evidence="6" id="KW-1185">Reference proteome</keyword>
<dbReference type="Pfam" id="PF00571">
    <property type="entry name" value="CBS"/>
    <property type="match status" value="1"/>
</dbReference>
<comment type="caution">
    <text evidence="5">The sequence shown here is derived from an EMBL/GenBank/DDBJ whole genome shotgun (WGS) entry which is preliminary data.</text>
</comment>
<dbReference type="InterPro" id="IPR000644">
    <property type="entry name" value="CBS_dom"/>
</dbReference>
<dbReference type="InterPro" id="IPR050511">
    <property type="entry name" value="AMPK_gamma/SDS23_families"/>
</dbReference>
<accession>A0A1X2GGM8</accession>
<protein>
    <recommendedName>
        <fullName evidence="4">CBS domain-containing protein</fullName>
    </recommendedName>
</protein>
<dbReference type="Gene3D" id="3.10.580.10">
    <property type="entry name" value="CBS-domain"/>
    <property type="match status" value="1"/>
</dbReference>
<organism evidence="5 6">
    <name type="scientific">Hesseltinella vesiculosa</name>
    <dbReference type="NCBI Taxonomy" id="101127"/>
    <lineage>
        <taxon>Eukaryota</taxon>
        <taxon>Fungi</taxon>
        <taxon>Fungi incertae sedis</taxon>
        <taxon>Mucoromycota</taxon>
        <taxon>Mucoromycotina</taxon>
        <taxon>Mucoromycetes</taxon>
        <taxon>Mucorales</taxon>
        <taxon>Cunninghamellaceae</taxon>
        <taxon>Hesseltinella</taxon>
    </lineage>
</organism>
<dbReference type="Proteomes" id="UP000242146">
    <property type="component" value="Unassembled WGS sequence"/>
</dbReference>
<dbReference type="STRING" id="101127.A0A1X2GGM8"/>
<feature type="domain" description="CBS" evidence="4">
    <location>
        <begin position="213"/>
        <end position="270"/>
    </location>
</feature>
<dbReference type="EMBL" id="MCGT01000016">
    <property type="protein sequence ID" value="ORX53192.1"/>
    <property type="molecule type" value="Genomic_DNA"/>
</dbReference>
<reference evidence="5 6" key="1">
    <citation type="submission" date="2016-07" db="EMBL/GenBank/DDBJ databases">
        <title>Pervasive Adenine N6-methylation of Active Genes in Fungi.</title>
        <authorList>
            <consortium name="DOE Joint Genome Institute"/>
            <person name="Mondo S.J."/>
            <person name="Dannebaum R.O."/>
            <person name="Kuo R.C."/>
            <person name="Labutti K."/>
            <person name="Haridas S."/>
            <person name="Kuo A."/>
            <person name="Salamov A."/>
            <person name="Ahrendt S.R."/>
            <person name="Lipzen A."/>
            <person name="Sullivan W."/>
            <person name="Andreopoulos W.B."/>
            <person name="Clum A."/>
            <person name="Lindquist E."/>
            <person name="Daum C."/>
            <person name="Ramamoorthy G.K."/>
            <person name="Gryganskyi A."/>
            <person name="Culley D."/>
            <person name="Magnuson J.K."/>
            <person name="James T.Y."/>
            <person name="O'Malley M.A."/>
            <person name="Stajich J.E."/>
            <person name="Spatafora J.W."/>
            <person name="Visel A."/>
            <person name="Grigoriev I.V."/>
        </authorList>
    </citation>
    <scope>NUCLEOTIDE SEQUENCE [LARGE SCALE GENOMIC DNA]</scope>
    <source>
        <strain evidence="5 6">NRRL 3301</strain>
    </source>
</reference>
<evidence type="ECO:0000313" key="6">
    <source>
        <dbReference type="Proteomes" id="UP000242146"/>
    </source>
</evidence>
<keyword evidence="2 3" id="KW-0129">CBS domain</keyword>
<dbReference type="OrthoDB" id="449052at2759"/>
<name>A0A1X2GGM8_9FUNG</name>
<dbReference type="PROSITE" id="PS51371">
    <property type="entry name" value="CBS"/>
    <property type="match status" value="1"/>
</dbReference>
<dbReference type="InterPro" id="IPR046342">
    <property type="entry name" value="CBS_dom_sf"/>
</dbReference>
<evidence type="ECO:0000256" key="3">
    <source>
        <dbReference type="PROSITE-ProRule" id="PRU00703"/>
    </source>
</evidence>
<dbReference type="SUPFAM" id="SSF54631">
    <property type="entry name" value="CBS-domain pair"/>
    <property type="match status" value="2"/>
</dbReference>
<sequence>MNANRFTSLPIFSHNSANVISIVNLFDILLYLVGKQSTVEKSKLPTSDPIENVLGLDSDRESYRMFKTDRHDKLLDTLRYFANGGHRSLVVNEVDETKDPWLLSQTDIINHIVRDPGCVKSLLDIEASVQASGLLTSRRPISAVSGQQIKTIDVYRKMADEHLSGIPILDDQDRFIGDLCLEDIPAADLEKVQLLNLPAMEFLQARHKNIKPIHRQPNVAQKDTSVHAIMESMIKNDTHRVWIVENNKVVGVVSMSDIIACLCSKYPASLF</sequence>
<dbReference type="PANTHER" id="PTHR13780">
    <property type="entry name" value="AMP-ACTIVATED PROTEIN KINASE, GAMMA REGULATORY SUBUNIT"/>
    <property type="match status" value="1"/>
</dbReference>